<dbReference type="EMBL" id="MN740296">
    <property type="protein sequence ID" value="QHT98775.1"/>
    <property type="molecule type" value="Genomic_DNA"/>
</dbReference>
<evidence type="ECO:0000313" key="1">
    <source>
        <dbReference type="EMBL" id="QHT98775.1"/>
    </source>
</evidence>
<protein>
    <submittedName>
        <fullName evidence="1">Uncharacterized protein</fullName>
    </submittedName>
</protein>
<name>A0A6C0J282_9ZZZZ</name>
<reference evidence="1" key="1">
    <citation type="journal article" date="2020" name="Nature">
        <title>Giant virus diversity and host interactions through global metagenomics.</title>
        <authorList>
            <person name="Schulz F."/>
            <person name="Roux S."/>
            <person name="Paez-Espino D."/>
            <person name="Jungbluth S."/>
            <person name="Walsh D.A."/>
            <person name="Denef V.J."/>
            <person name="McMahon K.D."/>
            <person name="Konstantinidis K.T."/>
            <person name="Eloe-Fadrosh E.A."/>
            <person name="Kyrpides N.C."/>
            <person name="Woyke T."/>
        </authorList>
    </citation>
    <scope>NUCLEOTIDE SEQUENCE</scope>
    <source>
        <strain evidence="1">GVMAG-M-3300025676-16</strain>
    </source>
</reference>
<sequence>MPYYIKLDNNVTMESNYKNPPISYMNKLSVRRAKTGEYGPVNLYKIISPDERYEIKYNFDKEKIVVNSTTDRMKSRKLQNKIPVSHCKPLVLKKYKWYNPGEISKKLKYKFTDGSSSDDANVFGDSGFLMIHRKHDVNIPFLNLLDCEKEMYERFGIRIYNEEETLPKLKGKKDIYVVSYRINENFASEYVHSSKGPGIFLEYHDFPHYFTPVSQDFRGPVVVGKFNKRKELELVGLNLPIGKTVYFPPNLIHNDWYVVGKVATTVSVDESNTVFVRGFNAKKIAMHFKYKPITT</sequence>
<accession>A0A6C0J282</accession>
<dbReference type="AlphaFoldDB" id="A0A6C0J282"/>
<proteinExistence type="predicted"/>
<organism evidence="1">
    <name type="scientific">viral metagenome</name>
    <dbReference type="NCBI Taxonomy" id="1070528"/>
    <lineage>
        <taxon>unclassified sequences</taxon>
        <taxon>metagenomes</taxon>
        <taxon>organismal metagenomes</taxon>
    </lineage>
</organism>